<dbReference type="SUPFAM" id="SSF53448">
    <property type="entry name" value="Nucleotide-diphospho-sugar transferases"/>
    <property type="match status" value="1"/>
</dbReference>
<dbReference type="PANTHER" id="PTHR43584:SF5">
    <property type="entry name" value="PROTEIN LICC"/>
    <property type="match status" value="1"/>
</dbReference>
<dbReference type="KEGG" id="rgi:RGI145_20065"/>
<feature type="domain" description="MobA-like NTP transferase" evidence="4">
    <location>
        <begin position="3"/>
        <end position="130"/>
    </location>
</feature>
<evidence type="ECO:0000259" key="4">
    <source>
        <dbReference type="Pfam" id="PF12804"/>
    </source>
</evidence>
<dbReference type="Pfam" id="PF12804">
    <property type="entry name" value="NTP_transf_3"/>
    <property type="match status" value="1"/>
</dbReference>
<evidence type="ECO:0000256" key="2">
    <source>
        <dbReference type="ARBA" id="ARBA00022695"/>
    </source>
</evidence>
<dbReference type="Gene3D" id="3.90.550.10">
    <property type="entry name" value="Spore Coat Polysaccharide Biosynthesis Protein SpsA, Chain A"/>
    <property type="match status" value="1"/>
</dbReference>
<evidence type="ECO:0000313" key="6">
    <source>
        <dbReference type="Proteomes" id="UP000185494"/>
    </source>
</evidence>
<keyword evidence="3" id="KW-0460">Magnesium</keyword>
<dbReference type="eggNOG" id="COG1213">
    <property type="taxonomic scope" value="Bacteria"/>
</dbReference>
<proteinExistence type="predicted"/>
<dbReference type="AlphaFoldDB" id="A0A1L7ALI7"/>
<dbReference type="InterPro" id="IPR050065">
    <property type="entry name" value="GlmU-like"/>
</dbReference>
<keyword evidence="2" id="KW-0548">Nucleotidyltransferase</keyword>
<keyword evidence="1 5" id="KW-0808">Transferase</keyword>
<dbReference type="InterPro" id="IPR025877">
    <property type="entry name" value="MobA-like_NTP_Trfase"/>
</dbReference>
<dbReference type="InterPro" id="IPR029044">
    <property type="entry name" value="Nucleotide-diphossugar_trans"/>
</dbReference>
<accession>A0A1L7ALI7</accession>
<gene>
    <name evidence="5" type="ORF">RGI145_20065</name>
</gene>
<protein>
    <submittedName>
        <fullName evidence="5">Nucleotidyltransferase</fullName>
    </submittedName>
</protein>
<dbReference type="EMBL" id="CP015584">
    <property type="protein sequence ID" value="APT59633.1"/>
    <property type="molecule type" value="Genomic_DNA"/>
</dbReference>
<dbReference type="STRING" id="257708.RGI145_20065"/>
<evidence type="ECO:0000313" key="5">
    <source>
        <dbReference type="EMBL" id="APT59633.1"/>
    </source>
</evidence>
<evidence type="ECO:0000256" key="1">
    <source>
        <dbReference type="ARBA" id="ARBA00022679"/>
    </source>
</evidence>
<dbReference type="PANTHER" id="PTHR43584">
    <property type="entry name" value="NUCLEOTIDYL TRANSFERASE"/>
    <property type="match status" value="1"/>
</dbReference>
<organism evidence="5 6">
    <name type="scientific">Roseomonas gilardii</name>
    <dbReference type="NCBI Taxonomy" id="257708"/>
    <lineage>
        <taxon>Bacteria</taxon>
        <taxon>Pseudomonadati</taxon>
        <taxon>Pseudomonadota</taxon>
        <taxon>Alphaproteobacteria</taxon>
        <taxon>Acetobacterales</taxon>
        <taxon>Roseomonadaceae</taxon>
        <taxon>Roseomonas</taxon>
    </lineage>
</organism>
<dbReference type="Proteomes" id="UP000185494">
    <property type="component" value="Chromosome 2"/>
</dbReference>
<evidence type="ECO:0000256" key="3">
    <source>
        <dbReference type="ARBA" id="ARBA00022842"/>
    </source>
</evidence>
<sequence length="263" mass="28030">MKAIVLCAGQGRRLLPFTERTPKCLLPVGGEPILGWQLQGLAKAGIREATLVTGFRAETIEAALPDITPAGLTVRTVFNPFFGVAENIGSCFLVRDLLRAADTVLLNGDTLFEPAVLRHLLASPAAPITVTIDRKSEYDADDMKVSVEGTSLRAIGKTLTADETNGESIGMLRFQGLGGALFADGLEAALRQPEGLRRWYLSVIHAIAQRGTQGGDQGGHQRGQVRVTSIEGLSWGEVDYPDDLAEAEALVRSWAMPAPALAG</sequence>
<name>A0A1L7ALI7_9PROT</name>
<reference evidence="5 6" key="1">
    <citation type="submission" date="2016-05" db="EMBL/GenBank/DDBJ databases">
        <title>Complete Genome and Methylome Analysis of Psychrotrophic Bacterial Isolates from Antarctic Lake Untersee.</title>
        <authorList>
            <person name="Fomenkov A."/>
            <person name="Akimov V.N."/>
            <person name="Vasilyeva L.V."/>
            <person name="Andersen D."/>
            <person name="Vincze T."/>
            <person name="Roberts R.J."/>
        </authorList>
    </citation>
    <scope>NUCLEOTIDE SEQUENCE [LARGE SCALE GENOMIC DNA]</scope>
    <source>
        <strain evidence="5 6">U14-5</strain>
    </source>
</reference>
<dbReference type="CDD" id="cd02523">
    <property type="entry name" value="PC_cytidylyltransferase"/>
    <property type="match status" value="1"/>
</dbReference>
<dbReference type="GO" id="GO:0016779">
    <property type="term" value="F:nucleotidyltransferase activity"/>
    <property type="evidence" value="ECO:0007669"/>
    <property type="project" value="UniProtKB-KW"/>
</dbReference>